<keyword evidence="2" id="KW-1185">Reference proteome</keyword>
<proteinExistence type="predicted"/>
<gene>
    <name evidence="1" type="ORF">FAM09_30165</name>
</gene>
<evidence type="ECO:0000313" key="1">
    <source>
        <dbReference type="EMBL" id="THU30424.1"/>
    </source>
</evidence>
<sequence length="436" mass="49362">MRELTFCIRKTLGLIVLCTFSGVWSLAQDRQPGDSAFHSRKHLDTFPFLVDSAEVTLRIKNLNPYFSLHVDSSLAYKLEINKDQSKYYWFLRNPPVGLRINKDNGLLTFKAEKSYFLSGKLKYDYQYRVSVGVQNLERASDHIDTSFYITFYNTDIVQSKVKPTVNSTLVIDEGDTVAFKVQCENGNFPIETITFFANMPLKGVTLVKKCDDDFIWSPPFDFVKESDPGKERTVILSFVGANKFMVRDTAQVKLVVKDALNYPLTVEDYKLTVNVINSYVLRLKYTFLQLDRGVKKTKSTRTTFDITGSTTALTGSILSSSSSANSQSIGKVMPSVGVSLVPVKEAIAPQKVTEQNQASGIRTAIKRLEYMVSDNALVGERDPDIARKTNKLKEELKQIQVQLVDIPIEISSDMSEKELNQYFNSPKVNKKYRTKK</sequence>
<comment type="caution">
    <text evidence="1">The sequence shown here is derived from an EMBL/GenBank/DDBJ whole genome shotgun (WGS) entry which is preliminary data.</text>
</comment>
<reference evidence="1 2" key="1">
    <citation type="submission" date="2019-04" db="EMBL/GenBank/DDBJ databases">
        <title>Niastella caeni sp. nov., isolated from activated sludge.</title>
        <authorList>
            <person name="Sheng M."/>
        </authorList>
    </citation>
    <scope>NUCLEOTIDE SEQUENCE [LARGE SCALE GENOMIC DNA]</scope>
    <source>
        <strain evidence="1 2">HX-2-15</strain>
    </source>
</reference>
<name>A0A4S8HAQ1_9BACT</name>
<dbReference type="RefSeq" id="WP_136580899.1">
    <property type="nucleotide sequence ID" value="NZ_STFF01000016.1"/>
</dbReference>
<dbReference type="OrthoDB" id="620771at2"/>
<dbReference type="Proteomes" id="UP000306918">
    <property type="component" value="Unassembled WGS sequence"/>
</dbReference>
<organism evidence="1 2">
    <name type="scientific">Niastella caeni</name>
    <dbReference type="NCBI Taxonomy" id="2569763"/>
    <lineage>
        <taxon>Bacteria</taxon>
        <taxon>Pseudomonadati</taxon>
        <taxon>Bacteroidota</taxon>
        <taxon>Chitinophagia</taxon>
        <taxon>Chitinophagales</taxon>
        <taxon>Chitinophagaceae</taxon>
        <taxon>Niastella</taxon>
    </lineage>
</organism>
<dbReference type="EMBL" id="STFF01000016">
    <property type="protein sequence ID" value="THU30424.1"/>
    <property type="molecule type" value="Genomic_DNA"/>
</dbReference>
<accession>A0A4S8HAQ1</accession>
<dbReference type="AlphaFoldDB" id="A0A4S8HAQ1"/>
<evidence type="ECO:0000313" key="2">
    <source>
        <dbReference type="Proteomes" id="UP000306918"/>
    </source>
</evidence>
<protein>
    <submittedName>
        <fullName evidence="1">Uncharacterized protein</fullName>
    </submittedName>
</protein>